<gene>
    <name evidence="1" type="ORF">E0Y62_26380</name>
</gene>
<dbReference type="AlphaFoldDB" id="A0A4R1ATP4"/>
<protein>
    <submittedName>
        <fullName evidence="1">Uncharacterized protein</fullName>
    </submittedName>
</protein>
<accession>A0A4R1ATP4</accession>
<reference evidence="1 2" key="1">
    <citation type="submission" date="2019-03" db="EMBL/GenBank/DDBJ databases">
        <authorList>
            <person name="Jensen L."/>
            <person name="Storgaard J."/>
            <person name="Sulaj E."/>
            <person name="Schramm A."/>
            <person name="Marshall I.P.G."/>
        </authorList>
    </citation>
    <scope>NUCLEOTIDE SEQUENCE [LARGE SCALE GENOMIC DNA]</scope>
    <source>
        <strain evidence="1 2">2017H2G3</strain>
    </source>
</reference>
<evidence type="ECO:0000313" key="1">
    <source>
        <dbReference type="EMBL" id="TCJ00959.1"/>
    </source>
</evidence>
<name>A0A4R1ATP4_9BACI</name>
<keyword evidence="2" id="KW-1185">Reference proteome</keyword>
<dbReference type="OrthoDB" id="2942524at2"/>
<sequence>MARLKQYDKGYLSGQLDAAENELEILYTILNQMPQEPHSGDMILVRIKDIEEFLTEHGRLDEDASEKEWSF</sequence>
<dbReference type="RefSeq" id="WP_131239498.1">
    <property type="nucleotide sequence ID" value="NZ_SJTH01000098.1"/>
</dbReference>
<comment type="caution">
    <text evidence="1">The sequence shown here is derived from an EMBL/GenBank/DDBJ whole genome shotgun (WGS) entry which is preliminary data.</text>
</comment>
<proteinExistence type="predicted"/>
<dbReference type="EMBL" id="SJTH01000098">
    <property type="protein sequence ID" value="TCJ00959.1"/>
    <property type="molecule type" value="Genomic_DNA"/>
</dbReference>
<organism evidence="1 2">
    <name type="scientific">Cytobacillus praedii</name>
    <dbReference type="NCBI Taxonomy" id="1742358"/>
    <lineage>
        <taxon>Bacteria</taxon>
        <taxon>Bacillati</taxon>
        <taxon>Bacillota</taxon>
        <taxon>Bacilli</taxon>
        <taxon>Bacillales</taxon>
        <taxon>Bacillaceae</taxon>
        <taxon>Cytobacillus</taxon>
    </lineage>
</organism>
<evidence type="ECO:0000313" key="2">
    <source>
        <dbReference type="Proteomes" id="UP000293846"/>
    </source>
</evidence>
<dbReference type="Proteomes" id="UP000293846">
    <property type="component" value="Unassembled WGS sequence"/>
</dbReference>